<dbReference type="AlphaFoldDB" id="A0A4R5DHV9"/>
<protein>
    <recommendedName>
        <fullName evidence="3">Transposase (putative) YhgA-like domain-containing protein</fullName>
    </recommendedName>
</protein>
<evidence type="ECO:0000313" key="2">
    <source>
        <dbReference type="Proteomes" id="UP000294850"/>
    </source>
</evidence>
<name>A0A4R5DHV9_9BACT</name>
<evidence type="ECO:0008006" key="3">
    <source>
        <dbReference type="Google" id="ProtNLM"/>
    </source>
</evidence>
<dbReference type="EMBL" id="SMFL01000006">
    <property type="protein sequence ID" value="TDE13636.1"/>
    <property type="molecule type" value="Genomic_DNA"/>
</dbReference>
<gene>
    <name evidence="1" type="ORF">E0F88_17160</name>
</gene>
<keyword evidence="2" id="KW-1185">Reference proteome</keyword>
<sequence length="164" mass="19345">MEKGFQFLDKELDQLFPAEDIAAPKFVDKLIKVVAKSGKEEWILIHVEVQGYKDDDFGKRMFTYFYRILDKYNKPVTAIAIFTDNDRKFHPAFYQYEYLGTKATFNFKTYKILDQEEEVLSEDENPFSIVVLTVLLALKKKKITDEKLYDLKYSLAKNLLTKKN</sequence>
<dbReference type="OrthoDB" id="944318at2"/>
<evidence type="ECO:0000313" key="1">
    <source>
        <dbReference type="EMBL" id="TDE13636.1"/>
    </source>
</evidence>
<comment type="caution">
    <text evidence="1">The sequence shown here is derived from an EMBL/GenBank/DDBJ whole genome shotgun (WGS) entry which is preliminary data.</text>
</comment>
<proteinExistence type="predicted"/>
<dbReference type="RefSeq" id="WP_131959513.1">
    <property type="nucleotide sequence ID" value="NZ_SMFL01000006.1"/>
</dbReference>
<dbReference type="Proteomes" id="UP000294850">
    <property type="component" value="Unassembled WGS sequence"/>
</dbReference>
<organism evidence="1 2">
    <name type="scientific">Dyadobacter psychrotolerans</name>
    <dbReference type="NCBI Taxonomy" id="2541721"/>
    <lineage>
        <taxon>Bacteria</taxon>
        <taxon>Pseudomonadati</taxon>
        <taxon>Bacteroidota</taxon>
        <taxon>Cytophagia</taxon>
        <taxon>Cytophagales</taxon>
        <taxon>Spirosomataceae</taxon>
        <taxon>Dyadobacter</taxon>
    </lineage>
</organism>
<accession>A0A4R5DHV9</accession>
<reference evidence="1 2" key="1">
    <citation type="submission" date="2019-03" db="EMBL/GenBank/DDBJ databases">
        <title>Dyadobacter AR-3-6 sp. nov., isolated from arctic soil.</title>
        <authorList>
            <person name="Chaudhary D.K."/>
        </authorList>
    </citation>
    <scope>NUCLEOTIDE SEQUENCE [LARGE SCALE GENOMIC DNA]</scope>
    <source>
        <strain evidence="1 2">AR-3-6</strain>
    </source>
</reference>